<organism evidence="1">
    <name type="scientific">Solibacter usitatus (strain Ellin6076)</name>
    <dbReference type="NCBI Taxonomy" id="234267"/>
    <lineage>
        <taxon>Bacteria</taxon>
        <taxon>Pseudomonadati</taxon>
        <taxon>Acidobacteriota</taxon>
        <taxon>Terriglobia</taxon>
        <taxon>Bryobacterales</taxon>
        <taxon>Solibacteraceae</taxon>
        <taxon>Candidatus Solibacter</taxon>
    </lineage>
</organism>
<name>Q020E0_SOLUE</name>
<protein>
    <submittedName>
        <fullName evidence="1">Uncharacterized protein</fullName>
    </submittedName>
</protein>
<dbReference type="HOGENOM" id="CLU_1915720_0_0_0"/>
<dbReference type="STRING" id="234267.Acid_3754"/>
<reference evidence="1" key="1">
    <citation type="submission" date="2006-10" db="EMBL/GenBank/DDBJ databases">
        <title>Complete sequence of Solibacter usitatus Ellin6076.</title>
        <authorList>
            <consortium name="US DOE Joint Genome Institute"/>
            <person name="Copeland A."/>
            <person name="Lucas S."/>
            <person name="Lapidus A."/>
            <person name="Barry K."/>
            <person name="Detter J.C."/>
            <person name="Glavina del Rio T."/>
            <person name="Hammon N."/>
            <person name="Israni S."/>
            <person name="Dalin E."/>
            <person name="Tice H."/>
            <person name="Pitluck S."/>
            <person name="Thompson L.S."/>
            <person name="Brettin T."/>
            <person name="Bruce D."/>
            <person name="Han C."/>
            <person name="Tapia R."/>
            <person name="Gilna P."/>
            <person name="Schmutz J."/>
            <person name="Larimer F."/>
            <person name="Land M."/>
            <person name="Hauser L."/>
            <person name="Kyrpides N."/>
            <person name="Mikhailova N."/>
            <person name="Janssen P.H."/>
            <person name="Kuske C.R."/>
            <person name="Richardson P."/>
        </authorList>
    </citation>
    <scope>NUCLEOTIDE SEQUENCE</scope>
    <source>
        <strain evidence="1">Ellin6076</strain>
    </source>
</reference>
<dbReference type="AlphaFoldDB" id="Q020E0"/>
<gene>
    <name evidence="1" type="ordered locus">Acid_3754</name>
</gene>
<dbReference type="KEGG" id="sus:Acid_3754"/>
<evidence type="ECO:0000313" key="1">
    <source>
        <dbReference type="EMBL" id="ABJ84725.1"/>
    </source>
</evidence>
<accession>Q020E0</accession>
<dbReference type="EMBL" id="CP000473">
    <property type="protein sequence ID" value="ABJ84725.1"/>
    <property type="molecule type" value="Genomic_DNA"/>
</dbReference>
<sequence length="132" mass="14567">MNKSIRQRNAKLDLALDNAYLAGLTRRRGDLEIALSFQQASAAARAEVLGTDPRNMRTRYLLITDQARLGGLLRDLRRAVEARAAFERGYQLAREGDAAAMTATEGINALDALRREAAAPANFMGERLQPRP</sequence>
<dbReference type="InParanoid" id="Q020E0"/>
<proteinExistence type="predicted"/>